<dbReference type="InterPro" id="IPR011051">
    <property type="entry name" value="RmlC_Cupin_sf"/>
</dbReference>
<dbReference type="Gene3D" id="1.10.10.60">
    <property type="entry name" value="Homeodomain-like"/>
    <property type="match status" value="2"/>
</dbReference>
<dbReference type="SMART" id="SM00342">
    <property type="entry name" value="HTH_ARAC"/>
    <property type="match status" value="1"/>
</dbReference>
<dbReference type="InterPro" id="IPR032783">
    <property type="entry name" value="AraC_lig"/>
</dbReference>
<proteinExistence type="predicted"/>
<dbReference type="SUPFAM" id="SSF51182">
    <property type="entry name" value="RmlC-like cupins"/>
    <property type="match status" value="1"/>
</dbReference>
<organism evidence="5 6">
    <name type="scientific">Cronobacter malonaticus</name>
    <dbReference type="NCBI Taxonomy" id="413503"/>
    <lineage>
        <taxon>Bacteria</taxon>
        <taxon>Pseudomonadati</taxon>
        <taxon>Pseudomonadota</taxon>
        <taxon>Gammaproteobacteria</taxon>
        <taxon>Enterobacterales</taxon>
        <taxon>Enterobacteriaceae</taxon>
        <taxon>Cronobacter</taxon>
    </lineage>
</organism>
<evidence type="ECO:0000256" key="2">
    <source>
        <dbReference type="ARBA" id="ARBA00023125"/>
    </source>
</evidence>
<feature type="domain" description="HTH araC/xylS-type" evidence="4">
    <location>
        <begin position="220"/>
        <end position="318"/>
    </location>
</feature>
<dbReference type="InterPro" id="IPR014710">
    <property type="entry name" value="RmlC-like_jellyroll"/>
</dbReference>
<dbReference type="InterPro" id="IPR009057">
    <property type="entry name" value="Homeodomain-like_sf"/>
</dbReference>
<keyword evidence="1" id="KW-0805">Transcription regulation</keyword>
<name>V5TZW1_9ENTR</name>
<dbReference type="HOGENOM" id="CLU_000445_81_0_6"/>
<keyword evidence="2" id="KW-0238">DNA-binding</keyword>
<dbReference type="Pfam" id="PF12833">
    <property type="entry name" value="HTH_18"/>
    <property type="match status" value="1"/>
</dbReference>
<protein>
    <recommendedName>
        <fullName evidence="4">HTH araC/xylS-type domain-containing protein</fullName>
    </recommendedName>
</protein>
<dbReference type="Gene3D" id="2.60.120.10">
    <property type="entry name" value="Jelly Rolls"/>
    <property type="match status" value="1"/>
</dbReference>
<dbReference type="SUPFAM" id="SSF46689">
    <property type="entry name" value="Homeodomain-like"/>
    <property type="match status" value="2"/>
</dbReference>
<accession>V5TZW1</accession>
<dbReference type="GO" id="GO:0003700">
    <property type="term" value="F:DNA-binding transcription factor activity"/>
    <property type="evidence" value="ECO:0007669"/>
    <property type="project" value="InterPro"/>
</dbReference>
<reference evidence="5 6" key="1">
    <citation type="journal article" date="2014" name="Genome Announc.">
        <title>Complete Genome Sequence of Cronobacter sakazakii Strain CMCC 45402.</title>
        <authorList>
            <person name="Zhao Z."/>
            <person name="Wang L."/>
            <person name="Wang B."/>
            <person name="Liang H."/>
            <person name="Ye Q."/>
            <person name="Zeng M."/>
        </authorList>
    </citation>
    <scope>NUCLEOTIDE SEQUENCE [LARGE SCALE GENOMIC DNA]</scope>
    <source>
        <strain evidence="6">45402</strain>
    </source>
</reference>
<dbReference type="Pfam" id="PF12852">
    <property type="entry name" value="Cupin_6"/>
    <property type="match status" value="1"/>
</dbReference>
<dbReference type="InterPro" id="IPR018062">
    <property type="entry name" value="HTH_AraC-typ_CS"/>
</dbReference>
<dbReference type="PATRIC" id="fig|1401659.3.peg.2091"/>
<evidence type="ECO:0000256" key="1">
    <source>
        <dbReference type="ARBA" id="ARBA00023015"/>
    </source>
</evidence>
<dbReference type="GO" id="GO:0043565">
    <property type="term" value="F:sequence-specific DNA binding"/>
    <property type="evidence" value="ECO:0007669"/>
    <property type="project" value="InterPro"/>
</dbReference>
<dbReference type="InterPro" id="IPR020449">
    <property type="entry name" value="Tscrpt_reg_AraC-type_HTH"/>
</dbReference>
<dbReference type="PROSITE" id="PS01124">
    <property type="entry name" value="HTH_ARAC_FAMILY_2"/>
    <property type="match status" value="1"/>
</dbReference>
<sequence length="322" mass="35061">MPSAAGRRGFLSYRLRSFMDSLSQLIALLAPESSVDLHCRFAGRWQSEHAQSPVGHIPWHAILSGSARLVLNGEVIQAQAGDIFLLPHGAPHRLESHRQDGTAARVQRHDNAVVTEVVTEGDDTPLVMLCGEFRTGVSGALLFSGQPALQRIATGMRDDCRSLAALLTMLSDESLSGRPGAAAIVRELSSTLLTLVLRALLADENDAPGMLPLLADKRLAPAVNAVLANPEQPWTLESMAARCFLSRATFARHFASRYPLTPQAWLNQVRMARAARLLEREQDAIGRVAEACGYLTQAAFSKAFKSAWGVTPGQFRQRHSRI</sequence>
<gene>
    <name evidence="5" type="ORF">P262_02960</name>
</gene>
<dbReference type="AlphaFoldDB" id="V5TZW1"/>
<evidence type="ECO:0000259" key="4">
    <source>
        <dbReference type="PROSITE" id="PS01124"/>
    </source>
</evidence>
<evidence type="ECO:0000313" key="6">
    <source>
        <dbReference type="Proteomes" id="UP000018545"/>
    </source>
</evidence>
<dbReference type="EMBL" id="CP006731">
    <property type="protein sequence ID" value="AHB70477.1"/>
    <property type="molecule type" value="Genomic_DNA"/>
</dbReference>
<evidence type="ECO:0000256" key="3">
    <source>
        <dbReference type="ARBA" id="ARBA00023163"/>
    </source>
</evidence>
<dbReference type="InterPro" id="IPR050204">
    <property type="entry name" value="AraC_XylS_family_regulators"/>
</dbReference>
<dbReference type="Proteomes" id="UP000018545">
    <property type="component" value="Chromosome"/>
</dbReference>
<dbReference type="PRINTS" id="PR00032">
    <property type="entry name" value="HTHARAC"/>
</dbReference>
<keyword evidence="3" id="KW-0804">Transcription</keyword>
<dbReference type="PROSITE" id="PS00041">
    <property type="entry name" value="HTH_ARAC_FAMILY_1"/>
    <property type="match status" value="1"/>
</dbReference>
<evidence type="ECO:0000313" key="5">
    <source>
        <dbReference type="EMBL" id="AHB70477.1"/>
    </source>
</evidence>
<dbReference type="PANTHER" id="PTHR46796:SF13">
    <property type="entry name" value="HTH-TYPE TRANSCRIPTIONAL ACTIVATOR RHAS"/>
    <property type="match status" value="1"/>
</dbReference>
<dbReference type="KEGG" id="csi:P262_02960"/>
<dbReference type="InterPro" id="IPR018060">
    <property type="entry name" value="HTH_AraC"/>
</dbReference>
<dbReference type="PANTHER" id="PTHR46796">
    <property type="entry name" value="HTH-TYPE TRANSCRIPTIONAL ACTIVATOR RHAS-RELATED"/>
    <property type="match status" value="1"/>
</dbReference>